<dbReference type="Proteomes" id="UP000320839">
    <property type="component" value="Chromosome"/>
</dbReference>
<evidence type="ECO:0000256" key="1">
    <source>
        <dbReference type="SAM" id="Phobius"/>
    </source>
</evidence>
<feature type="transmembrane region" description="Helical" evidence="1">
    <location>
        <begin position="163"/>
        <end position="182"/>
    </location>
</feature>
<proteinExistence type="predicted"/>
<keyword evidence="1" id="KW-1133">Transmembrane helix</keyword>
<feature type="transmembrane region" description="Helical" evidence="1">
    <location>
        <begin position="7"/>
        <end position="25"/>
    </location>
</feature>
<dbReference type="RefSeq" id="WP_145460302.1">
    <property type="nucleotide sequence ID" value="NZ_CP036317.1"/>
</dbReference>
<keyword evidence="1" id="KW-0812">Transmembrane</keyword>
<dbReference type="EMBL" id="CP036317">
    <property type="protein sequence ID" value="QDV21631.1"/>
    <property type="molecule type" value="Genomic_DNA"/>
</dbReference>
<name>A0A518FZ69_9PLAN</name>
<accession>A0A518FZ69</accession>
<reference evidence="2 3" key="1">
    <citation type="submission" date="2019-02" db="EMBL/GenBank/DDBJ databases">
        <title>Deep-cultivation of Planctomycetes and their phenomic and genomic characterization uncovers novel biology.</title>
        <authorList>
            <person name="Wiegand S."/>
            <person name="Jogler M."/>
            <person name="Boedeker C."/>
            <person name="Pinto D."/>
            <person name="Vollmers J."/>
            <person name="Rivas-Marin E."/>
            <person name="Kohn T."/>
            <person name="Peeters S.H."/>
            <person name="Heuer A."/>
            <person name="Rast P."/>
            <person name="Oberbeckmann S."/>
            <person name="Bunk B."/>
            <person name="Jeske O."/>
            <person name="Meyerdierks A."/>
            <person name="Storesund J.E."/>
            <person name="Kallscheuer N."/>
            <person name="Luecker S."/>
            <person name="Lage O.M."/>
            <person name="Pohl T."/>
            <person name="Merkel B.J."/>
            <person name="Hornburger P."/>
            <person name="Mueller R.-W."/>
            <person name="Bruemmer F."/>
            <person name="Labrenz M."/>
            <person name="Spormann A.M."/>
            <person name="Op den Camp H."/>
            <person name="Overmann J."/>
            <person name="Amann R."/>
            <person name="Jetten M.S.M."/>
            <person name="Mascher T."/>
            <person name="Medema M.H."/>
            <person name="Devos D.P."/>
            <person name="Kaster A.-K."/>
            <person name="Ovreas L."/>
            <person name="Rohde M."/>
            <person name="Galperin M.Y."/>
            <person name="Jogler C."/>
        </authorList>
    </citation>
    <scope>NUCLEOTIDE SEQUENCE [LARGE SCALE GENOMIC DNA]</scope>
    <source>
        <strain evidence="2 3">Pan153</strain>
    </source>
</reference>
<evidence type="ECO:0000313" key="3">
    <source>
        <dbReference type="Proteomes" id="UP000320839"/>
    </source>
</evidence>
<sequence length="233" mass="26911">MRQITLALNLLISIFFIGFLAYTFVGQQHLKGRARQFVTEKTIAYSQPLVDVVEEGMNSPLVKKLLNDDQEAAINQQIRQYRQGPAAYISDLTRQKKLPPAPRRLNPLFQKVSETKKKIRTFYDNTLAALILDLRIFAFSNLCAALIALALTYWSPRKIRHSLVWFSFLIFVAVLYCSYLYVDGLSFFRILLGAHLGWTYPLLLCVAVVCLFLEYPLRRRINERKVEEEVTSV</sequence>
<evidence type="ECO:0000313" key="2">
    <source>
        <dbReference type="EMBL" id="QDV21631.1"/>
    </source>
</evidence>
<gene>
    <name evidence="2" type="ORF">Pan153_63210</name>
</gene>
<dbReference type="AlphaFoldDB" id="A0A518FZ69"/>
<organism evidence="2 3">
    <name type="scientific">Gimesia panareensis</name>
    <dbReference type="NCBI Taxonomy" id="2527978"/>
    <lineage>
        <taxon>Bacteria</taxon>
        <taxon>Pseudomonadati</taxon>
        <taxon>Planctomycetota</taxon>
        <taxon>Planctomycetia</taxon>
        <taxon>Planctomycetales</taxon>
        <taxon>Planctomycetaceae</taxon>
        <taxon>Gimesia</taxon>
    </lineage>
</organism>
<feature type="transmembrane region" description="Helical" evidence="1">
    <location>
        <begin position="188"/>
        <end position="215"/>
    </location>
</feature>
<keyword evidence="1" id="KW-0472">Membrane</keyword>
<dbReference type="OrthoDB" id="285561at2"/>
<protein>
    <submittedName>
        <fullName evidence="2">Uncharacterized protein</fullName>
    </submittedName>
</protein>
<feature type="transmembrane region" description="Helical" evidence="1">
    <location>
        <begin position="127"/>
        <end position="151"/>
    </location>
</feature>